<evidence type="ECO:0000313" key="5">
    <source>
        <dbReference type="Proteomes" id="UP000199093"/>
    </source>
</evidence>
<dbReference type="SMART" id="SM00382">
    <property type="entry name" value="AAA"/>
    <property type="match status" value="1"/>
</dbReference>
<dbReference type="Proteomes" id="UP000199093">
    <property type="component" value="Unassembled WGS sequence"/>
</dbReference>
<reference evidence="5" key="1">
    <citation type="submission" date="2016-10" db="EMBL/GenBank/DDBJ databases">
        <authorList>
            <person name="Varghese N."/>
            <person name="Submissions S."/>
        </authorList>
    </citation>
    <scope>NUCLEOTIDE SEQUENCE [LARGE SCALE GENOMIC DNA]</scope>
    <source>
        <strain evidence="5">DSM 26424</strain>
    </source>
</reference>
<dbReference type="EMBL" id="FNEJ01000011">
    <property type="protein sequence ID" value="SDI87111.1"/>
    <property type="molecule type" value="Genomic_DNA"/>
</dbReference>
<dbReference type="GO" id="GO:0005886">
    <property type="term" value="C:plasma membrane"/>
    <property type="evidence" value="ECO:0007669"/>
    <property type="project" value="TreeGrafter"/>
</dbReference>
<feature type="domain" description="ABC transporter" evidence="3">
    <location>
        <begin position="4"/>
        <end position="220"/>
    </location>
</feature>
<accession>A0A1G8P3K8</accession>
<dbReference type="PROSITE" id="PS50893">
    <property type="entry name" value="ABC_TRANSPORTER_2"/>
    <property type="match status" value="1"/>
</dbReference>
<dbReference type="RefSeq" id="WP_089848112.1">
    <property type="nucleotide sequence ID" value="NZ_FNEJ01000011.1"/>
</dbReference>
<dbReference type="InterPro" id="IPR003439">
    <property type="entry name" value="ABC_transporter-like_ATP-bd"/>
</dbReference>
<sequence>MTLARLSGATLGYGAGAVLSDLSLTLDPGERLVLLGRSGVGKTTLLAHLHDQMTGAGQRVALVPQDHALVPQLSVLRNVLMGRLDDHGALYNLRSFIAPRARQRAEVTALLADLALEGLADRPVAALSGGQKQRVALARGLYRGGTVMLGDEPVSAVDETQGPLLMDLIAARFATAVVALHDVGLARRFGTRLLGLRDGRILFDAAPGAVEDAQMAALYAD</sequence>
<dbReference type="InterPro" id="IPR027417">
    <property type="entry name" value="P-loop_NTPase"/>
</dbReference>
<keyword evidence="5" id="KW-1185">Reference proteome</keyword>
<gene>
    <name evidence="4" type="ORF">SAMN04487993_1011154</name>
</gene>
<dbReference type="InterPro" id="IPR017871">
    <property type="entry name" value="ABC_transporter-like_CS"/>
</dbReference>
<dbReference type="InterPro" id="IPR015854">
    <property type="entry name" value="ABC_transpr_LolD-like"/>
</dbReference>
<keyword evidence="2 4" id="KW-0067">ATP-binding</keyword>
<dbReference type="OrthoDB" id="9802264at2"/>
<dbReference type="AlphaFoldDB" id="A0A1G8P3K8"/>
<organism evidence="4 5">
    <name type="scientific">Salipiger marinus</name>
    <dbReference type="NCBI Taxonomy" id="555512"/>
    <lineage>
        <taxon>Bacteria</taxon>
        <taxon>Pseudomonadati</taxon>
        <taxon>Pseudomonadota</taxon>
        <taxon>Alphaproteobacteria</taxon>
        <taxon>Rhodobacterales</taxon>
        <taxon>Roseobacteraceae</taxon>
        <taxon>Salipiger</taxon>
    </lineage>
</organism>
<evidence type="ECO:0000256" key="1">
    <source>
        <dbReference type="ARBA" id="ARBA00022741"/>
    </source>
</evidence>
<protein>
    <submittedName>
        <fullName evidence="4">Phosphonate transport system ATP-binding protein</fullName>
    </submittedName>
</protein>
<dbReference type="PANTHER" id="PTHR24220">
    <property type="entry name" value="IMPORT ATP-BINDING PROTEIN"/>
    <property type="match status" value="1"/>
</dbReference>
<dbReference type="GO" id="GO:0016887">
    <property type="term" value="F:ATP hydrolysis activity"/>
    <property type="evidence" value="ECO:0007669"/>
    <property type="project" value="InterPro"/>
</dbReference>
<dbReference type="Pfam" id="PF00005">
    <property type="entry name" value="ABC_tran"/>
    <property type="match status" value="1"/>
</dbReference>
<name>A0A1G8P3K8_9RHOB</name>
<dbReference type="PANTHER" id="PTHR24220:SF684">
    <property type="entry name" value="FE(3+) IONS IMPORT ATP-BINDING PROTEIN FBPC"/>
    <property type="match status" value="1"/>
</dbReference>
<dbReference type="PROSITE" id="PS00211">
    <property type="entry name" value="ABC_TRANSPORTER_1"/>
    <property type="match status" value="1"/>
</dbReference>
<dbReference type="GO" id="GO:0022857">
    <property type="term" value="F:transmembrane transporter activity"/>
    <property type="evidence" value="ECO:0007669"/>
    <property type="project" value="TreeGrafter"/>
</dbReference>
<dbReference type="GO" id="GO:0005524">
    <property type="term" value="F:ATP binding"/>
    <property type="evidence" value="ECO:0007669"/>
    <property type="project" value="UniProtKB-KW"/>
</dbReference>
<dbReference type="SUPFAM" id="SSF52540">
    <property type="entry name" value="P-loop containing nucleoside triphosphate hydrolases"/>
    <property type="match status" value="1"/>
</dbReference>
<keyword evidence="1" id="KW-0547">Nucleotide-binding</keyword>
<evidence type="ECO:0000256" key="2">
    <source>
        <dbReference type="ARBA" id="ARBA00022840"/>
    </source>
</evidence>
<proteinExistence type="predicted"/>
<evidence type="ECO:0000313" key="4">
    <source>
        <dbReference type="EMBL" id="SDI87111.1"/>
    </source>
</evidence>
<dbReference type="Gene3D" id="3.40.50.300">
    <property type="entry name" value="P-loop containing nucleotide triphosphate hydrolases"/>
    <property type="match status" value="1"/>
</dbReference>
<evidence type="ECO:0000259" key="3">
    <source>
        <dbReference type="PROSITE" id="PS50893"/>
    </source>
</evidence>
<dbReference type="STRING" id="555512.SAMN04487993_1011154"/>
<dbReference type="InterPro" id="IPR003593">
    <property type="entry name" value="AAA+_ATPase"/>
</dbReference>